<feature type="compositionally biased region" description="Basic and acidic residues" evidence="1">
    <location>
        <begin position="549"/>
        <end position="568"/>
    </location>
</feature>
<dbReference type="Pfam" id="PF04037">
    <property type="entry name" value="DUF382"/>
    <property type="match status" value="1"/>
</dbReference>
<dbReference type="AlphaFoldDB" id="A0A8F2VYP3"/>
<dbReference type="InterPro" id="IPR006568">
    <property type="entry name" value="PSP_pro-rich"/>
</dbReference>
<feature type="compositionally biased region" description="Basic and acidic residues" evidence="1">
    <location>
        <begin position="502"/>
        <end position="512"/>
    </location>
</feature>
<feature type="compositionally biased region" description="Basic and acidic residues" evidence="1">
    <location>
        <begin position="143"/>
        <end position="175"/>
    </location>
</feature>
<dbReference type="Pfam" id="PF04046">
    <property type="entry name" value="PSP"/>
    <property type="match status" value="1"/>
</dbReference>
<dbReference type="PANTHER" id="PTHR12785">
    <property type="entry name" value="SPLICING FACTOR 3B"/>
    <property type="match status" value="1"/>
</dbReference>
<reference evidence="3" key="1">
    <citation type="submission" date="2021-06" db="EMBL/GenBank/DDBJ databases">
        <title>Candida auris outbreak in lebanese hospital.</title>
        <authorList>
            <person name="Finianos M."/>
        </authorList>
    </citation>
    <scope>NUCLEOTIDE SEQUENCE</scope>
    <source>
        <strain evidence="3">CA7LBN</strain>
    </source>
</reference>
<accession>A0A8F2VYP3</accession>
<feature type="domain" description="PSP proline-rich" evidence="2">
    <location>
        <begin position="386"/>
        <end position="442"/>
    </location>
</feature>
<dbReference type="GO" id="GO:0005634">
    <property type="term" value="C:nucleus"/>
    <property type="evidence" value="ECO:0007669"/>
    <property type="project" value="InterPro"/>
</dbReference>
<protein>
    <recommendedName>
        <fullName evidence="2">PSP proline-rich domain-containing protein</fullName>
    </recommendedName>
</protein>
<evidence type="ECO:0000259" key="2">
    <source>
        <dbReference type="SMART" id="SM00581"/>
    </source>
</evidence>
<feature type="region of interest" description="Disordered" evidence="1">
    <location>
        <begin position="84"/>
        <end position="111"/>
    </location>
</feature>
<gene>
    <name evidence="3" type="ORF">CA7LBN_001133</name>
</gene>
<dbReference type="EMBL" id="CP076749">
    <property type="protein sequence ID" value="QWW22387.1"/>
    <property type="molecule type" value="Genomic_DNA"/>
</dbReference>
<dbReference type="InterPro" id="IPR007180">
    <property type="entry name" value="DUF382"/>
</dbReference>
<evidence type="ECO:0000313" key="3">
    <source>
        <dbReference type="EMBL" id="QWW22387.1"/>
    </source>
</evidence>
<feature type="compositionally biased region" description="Basic and acidic residues" evidence="1">
    <location>
        <begin position="30"/>
        <end position="41"/>
    </location>
</feature>
<dbReference type="PANTHER" id="PTHR12785:SF6">
    <property type="entry name" value="SPLICING FACTOR 3B SUBUNIT 2"/>
    <property type="match status" value="1"/>
</dbReference>
<dbReference type="SMART" id="SM00581">
    <property type="entry name" value="PSP"/>
    <property type="match status" value="1"/>
</dbReference>
<feature type="region of interest" description="Disordered" evidence="1">
    <location>
        <begin position="208"/>
        <end position="238"/>
    </location>
</feature>
<feature type="compositionally biased region" description="Acidic residues" evidence="1">
    <location>
        <begin position="220"/>
        <end position="231"/>
    </location>
</feature>
<dbReference type="InterPro" id="IPR052584">
    <property type="entry name" value="U2_snRNP_Complex_Component"/>
</dbReference>
<dbReference type="Proteomes" id="UP000825438">
    <property type="component" value="Chromosome I"/>
</dbReference>
<sequence>MTETPETKVPGLSTPALTNGEFIDASSEFLPKEKDASDERQTSAIEIASELESNIKQIQKMLEQSDKEVNEKVERISERIERNLMAQKRSKNQLRREKAKLRKLQGSKADVSTDTKVITNSIAADNINELERKKENQVNGESEIDRSIGSEIENRSQDETKKEDLAQKNTVKDEPTNSNMNTDELLADNFRHIFAKFNEQAPIQDRHQLREAAASSIEESSTDEDSSDDEIDKPLSRRQLRKRNKVSIAELKASTHKPSAVAWYDADAPDPYLCVALKTSFNAINVPAHWQQKKEYLSGKKGIELLPYQLPKYIRDTGIAEMRNYDPESLKKSQRERVQPKMGKLDIDYQKLYDAFFKYQTKPSHLRFGELYWEGREKAERNRESVFHIRPGVVSKRLKEAVGISSTDNQSVPPWITLMNSLGKPPSFRDCIIPGVDAPYDNNGYRFHNSNDLKHLLEQNWGSLEEAEDSEPEEESEEESEEKEEEIAEESSGENADGSVDYLREDDIKVADDDRDSEEPEKVVINEFSKYKPRAQKTNESGKSGELYKVLKEKAISGSDKDVDKKSGYDLQGDPQQ</sequence>
<feature type="compositionally biased region" description="Acidic residues" evidence="1">
    <location>
        <begin position="465"/>
        <end position="492"/>
    </location>
</feature>
<proteinExistence type="predicted"/>
<evidence type="ECO:0000256" key="1">
    <source>
        <dbReference type="SAM" id="MobiDB-lite"/>
    </source>
</evidence>
<organism evidence="3">
    <name type="scientific">Candidozyma auris</name>
    <name type="common">Yeast</name>
    <name type="synonym">Candida auris</name>
    <dbReference type="NCBI Taxonomy" id="498019"/>
    <lineage>
        <taxon>Eukaryota</taxon>
        <taxon>Fungi</taxon>
        <taxon>Dikarya</taxon>
        <taxon>Ascomycota</taxon>
        <taxon>Saccharomycotina</taxon>
        <taxon>Pichiomycetes</taxon>
        <taxon>Metschnikowiaceae</taxon>
        <taxon>Candidozyma</taxon>
    </lineage>
</organism>
<feature type="region of interest" description="Disordered" evidence="1">
    <location>
        <begin position="464"/>
        <end position="577"/>
    </location>
</feature>
<feature type="region of interest" description="Disordered" evidence="1">
    <location>
        <begin position="133"/>
        <end position="182"/>
    </location>
</feature>
<feature type="region of interest" description="Disordered" evidence="1">
    <location>
        <begin position="1"/>
        <end position="42"/>
    </location>
</feature>
<feature type="compositionally biased region" description="Basic residues" evidence="1">
    <location>
        <begin position="88"/>
        <end position="105"/>
    </location>
</feature>
<name>A0A8F2VYP3_CANAR</name>